<dbReference type="EMBL" id="BMAV01010915">
    <property type="protein sequence ID" value="GFY56345.1"/>
    <property type="molecule type" value="Genomic_DNA"/>
</dbReference>
<dbReference type="AlphaFoldDB" id="A0A8X6XMC3"/>
<name>A0A8X6XMC3_9ARAC</name>
<sequence>MFISAFPQHQSLGSVKDSTEDSAAGKRKRPVVIDGAYRTNEHINTVEDKRVNKAKETPQLKKEEIQEETNGQPENKITWILLFLSFALLLGQKCNSAVPT</sequence>
<comment type="caution">
    <text evidence="2">The sequence shown here is derived from an EMBL/GenBank/DDBJ whole genome shotgun (WGS) entry which is preliminary data.</text>
</comment>
<organism evidence="2 3">
    <name type="scientific">Trichonephila inaurata madagascariensis</name>
    <dbReference type="NCBI Taxonomy" id="2747483"/>
    <lineage>
        <taxon>Eukaryota</taxon>
        <taxon>Metazoa</taxon>
        <taxon>Ecdysozoa</taxon>
        <taxon>Arthropoda</taxon>
        <taxon>Chelicerata</taxon>
        <taxon>Arachnida</taxon>
        <taxon>Araneae</taxon>
        <taxon>Araneomorphae</taxon>
        <taxon>Entelegynae</taxon>
        <taxon>Araneoidea</taxon>
        <taxon>Nephilidae</taxon>
        <taxon>Trichonephila</taxon>
        <taxon>Trichonephila inaurata</taxon>
    </lineage>
</organism>
<reference evidence="2" key="1">
    <citation type="submission" date="2020-08" db="EMBL/GenBank/DDBJ databases">
        <title>Multicomponent nature underlies the extraordinary mechanical properties of spider dragline silk.</title>
        <authorList>
            <person name="Kono N."/>
            <person name="Nakamura H."/>
            <person name="Mori M."/>
            <person name="Yoshida Y."/>
            <person name="Ohtoshi R."/>
            <person name="Malay A.D."/>
            <person name="Moran D.A.P."/>
            <person name="Tomita M."/>
            <person name="Numata K."/>
            <person name="Arakawa K."/>
        </authorList>
    </citation>
    <scope>NUCLEOTIDE SEQUENCE</scope>
</reference>
<feature type="region of interest" description="Disordered" evidence="1">
    <location>
        <begin position="1"/>
        <end position="30"/>
    </location>
</feature>
<evidence type="ECO:0000313" key="2">
    <source>
        <dbReference type="EMBL" id="GFY56345.1"/>
    </source>
</evidence>
<keyword evidence="3" id="KW-1185">Reference proteome</keyword>
<accession>A0A8X6XMC3</accession>
<proteinExistence type="predicted"/>
<evidence type="ECO:0000313" key="3">
    <source>
        <dbReference type="Proteomes" id="UP000886998"/>
    </source>
</evidence>
<dbReference type="Proteomes" id="UP000886998">
    <property type="component" value="Unassembled WGS sequence"/>
</dbReference>
<evidence type="ECO:0000256" key="1">
    <source>
        <dbReference type="SAM" id="MobiDB-lite"/>
    </source>
</evidence>
<protein>
    <submittedName>
        <fullName evidence="2">Lachesin</fullName>
    </submittedName>
</protein>
<dbReference type="OrthoDB" id="10544451at2759"/>
<gene>
    <name evidence="2" type="primary">Lac_3</name>
    <name evidence="2" type="ORF">TNIN_93481</name>
</gene>